<comment type="caution">
    <text evidence="7">The sequence shown here is derived from an EMBL/GenBank/DDBJ whole genome shotgun (WGS) entry which is preliminary data.</text>
</comment>
<dbReference type="PROSITE" id="PS51078">
    <property type="entry name" value="ICLR_ED"/>
    <property type="match status" value="1"/>
</dbReference>
<keyword evidence="3" id="KW-0804">Transcription</keyword>
<dbReference type="GO" id="GO:0003677">
    <property type="term" value="F:DNA binding"/>
    <property type="evidence" value="ECO:0007669"/>
    <property type="project" value="UniProtKB-KW"/>
</dbReference>
<feature type="region of interest" description="Disordered" evidence="4">
    <location>
        <begin position="280"/>
        <end position="309"/>
    </location>
</feature>
<feature type="compositionally biased region" description="Low complexity" evidence="4">
    <location>
        <begin position="1"/>
        <end position="20"/>
    </location>
</feature>
<evidence type="ECO:0000259" key="6">
    <source>
        <dbReference type="PROSITE" id="PS51078"/>
    </source>
</evidence>
<organism evidence="7 8">
    <name type="scientific">Actinomadura coerulea</name>
    <dbReference type="NCBI Taxonomy" id="46159"/>
    <lineage>
        <taxon>Bacteria</taxon>
        <taxon>Bacillati</taxon>
        <taxon>Actinomycetota</taxon>
        <taxon>Actinomycetes</taxon>
        <taxon>Streptosporangiales</taxon>
        <taxon>Thermomonosporaceae</taxon>
        <taxon>Actinomadura</taxon>
    </lineage>
</organism>
<dbReference type="SUPFAM" id="SSF55781">
    <property type="entry name" value="GAF domain-like"/>
    <property type="match status" value="1"/>
</dbReference>
<feature type="domain" description="HTH iclR-type" evidence="5">
    <location>
        <begin position="42"/>
        <end position="102"/>
    </location>
</feature>
<dbReference type="InterPro" id="IPR036390">
    <property type="entry name" value="WH_DNA-bd_sf"/>
</dbReference>
<evidence type="ECO:0000256" key="1">
    <source>
        <dbReference type="ARBA" id="ARBA00023015"/>
    </source>
</evidence>
<evidence type="ECO:0000313" key="8">
    <source>
        <dbReference type="Proteomes" id="UP000546324"/>
    </source>
</evidence>
<keyword evidence="8" id="KW-1185">Reference proteome</keyword>
<proteinExistence type="predicted"/>
<sequence length="326" mass="34860">MTEATMPGAATPEAMTTPEARGGAEVMARREVMSTARRESPPSMIERMTLILDAFNGPTARLTLEDVARRTRLPRSTAHRILDQLVRQRWLAHHSFGYGLGQRALGLGGQDGGHGKIREAAAPLLHELQVTTGLVAHLAVLDGAEIYYLDKLGGRLATSVPSRVGGRAPAHCTALGKAMLAWLEPEQVDALLGSEISRFTSRTIGELGTLHQELHRIRQRRGLAFERGESYPGIACVAAAIRGAEGPVAGISLVGDIRAPLENVAPLVVTAAREASQTLFPGSAPGARAGRPAGRARRAVRTGEETSWSPETMNRLLAVDGRGDWM</sequence>
<dbReference type="InterPro" id="IPR005471">
    <property type="entry name" value="Tscrpt_reg_IclR_N"/>
</dbReference>
<evidence type="ECO:0000313" key="7">
    <source>
        <dbReference type="EMBL" id="MBB6397149.1"/>
    </source>
</evidence>
<dbReference type="PANTHER" id="PTHR30136">
    <property type="entry name" value="HELIX-TURN-HELIX TRANSCRIPTIONAL REGULATOR, ICLR FAMILY"/>
    <property type="match status" value="1"/>
</dbReference>
<dbReference type="Pfam" id="PF01614">
    <property type="entry name" value="IclR_C"/>
    <property type="match status" value="1"/>
</dbReference>
<dbReference type="AlphaFoldDB" id="A0A7X0G0G0"/>
<dbReference type="GO" id="GO:0045892">
    <property type="term" value="P:negative regulation of DNA-templated transcription"/>
    <property type="evidence" value="ECO:0007669"/>
    <property type="project" value="TreeGrafter"/>
</dbReference>
<evidence type="ECO:0000256" key="3">
    <source>
        <dbReference type="ARBA" id="ARBA00023163"/>
    </source>
</evidence>
<dbReference type="PANTHER" id="PTHR30136:SF35">
    <property type="entry name" value="HTH-TYPE TRANSCRIPTIONAL REGULATOR RV1719"/>
    <property type="match status" value="1"/>
</dbReference>
<dbReference type="Pfam" id="PF09339">
    <property type="entry name" value="HTH_IclR"/>
    <property type="match status" value="1"/>
</dbReference>
<dbReference type="Gene3D" id="1.10.10.10">
    <property type="entry name" value="Winged helix-like DNA-binding domain superfamily/Winged helix DNA-binding domain"/>
    <property type="match status" value="1"/>
</dbReference>
<dbReference type="PROSITE" id="PS51077">
    <property type="entry name" value="HTH_ICLR"/>
    <property type="match status" value="1"/>
</dbReference>
<dbReference type="InterPro" id="IPR050707">
    <property type="entry name" value="HTH_MetabolicPath_Reg"/>
</dbReference>
<gene>
    <name evidence="7" type="ORF">BKA00_004063</name>
</gene>
<dbReference type="EMBL" id="JACHMQ010000001">
    <property type="protein sequence ID" value="MBB6397149.1"/>
    <property type="molecule type" value="Genomic_DNA"/>
</dbReference>
<evidence type="ECO:0000259" key="5">
    <source>
        <dbReference type="PROSITE" id="PS51077"/>
    </source>
</evidence>
<feature type="compositionally biased region" description="Low complexity" evidence="4">
    <location>
        <begin position="281"/>
        <end position="293"/>
    </location>
</feature>
<dbReference type="RefSeq" id="WP_230298574.1">
    <property type="nucleotide sequence ID" value="NZ_JACHMQ010000001.1"/>
</dbReference>
<dbReference type="SUPFAM" id="SSF46785">
    <property type="entry name" value="Winged helix' DNA-binding domain"/>
    <property type="match status" value="1"/>
</dbReference>
<dbReference type="SMART" id="SM00346">
    <property type="entry name" value="HTH_ICLR"/>
    <property type="match status" value="1"/>
</dbReference>
<dbReference type="InterPro" id="IPR029016">
    <property type="entry name" value="GAF-like_dom_sf"/>
</dbReference>
<keyword evidence="1" id="KW-0805">Transcription regulation</keyword>
<dbReference type="Gene3D" id="3.30.450.40">
    <property type="match status" value="1"/>
</dbReference>
<dbReference type="Proteomes" id="UP000546324">
    <property type="component" value="Unassembled WGS sequence"/>
</dbReference>
<feature type="domain" description="IclR-ED" evidence="6">
    <location>
        <begin position="103"/>
        <end position="281"/>
    </location>
</feature>
<dbReference type="GO" id="GO:0003700">
    <property type="term" value="F:DNA-binding transcription factor activity"/>
    <property type="evidence" value="ECO:0007669"/>
    <property type="project" value="TreeGrafter"/>
</dbReference>
<dbReference type="InterPro" id="IPR014757">
    <property type="entry name" value="Tscrpt_reg_IclR_C"/>
</dbReference>
<name>A0A7X0G0G0_9ACTN</name>
<accession>A0A7X0G0G0</accession>
<reference evidence="7 8" key="1">
    <citation type="submission" date="2020-08" db="EMBL/GenBank/DDBJ databases">
        <title>Sequencing the genomes of 1000 actinobacteria strains.</title>
        <authorList>
            <person name="Klenk H.-P."/>
        </authorList>
    </citation>
    <scope>NUCLEOTIDE SEQUENCE [LARGE SCALE GENOMIC DNA]</scope>
    <source>
        <strain evidence="7 8">DSM 43675</strain>
    </source>
</reference>
<protein>
    <submittedName>
        <fullName evidence="7">DNA-binding IclR family transcriptional regulator</fullName>
    </submittedName>
</protein>
<feature type="region of interest" description="Disordered" evidence="4">
    <location>
        <begin position="1"/>
        <end position="26"/>
    </location>
</feature>
<evidence type="ECO:0000256" key="4">
    <source>
        <dbReference type="SAM" id="MobiDB-lite"/>
    </source>
</evidence>
<dbReference type="InterPro" id="IPR036388">
    <property type="entry name" value="WH-like_DNA-bd_sf"/>
</dbReference>
<evidence type="ECO:0000256" key="2">
    <source>
        <dbReference type="ARBA" id="ARBA00023125"/>
    </source>
</evidence>
<keyword evidence="2 7" id="KW-0238">DNA-binding</keyword>